<dbReference type="EMBL" id="PCVO01000032">
    <property type="protein sequence ID" value="PIQ75288.1"/>
    <property type="molecule type" value="Genomic_DNA"/>
</dbReference>
<dbReference type="InterPro" id="IPR029044">
    <property type="entry name" value="Nucleotide-diphossugar_trans"/>
</dbReference>
<dbReference type="CDD" id="cd04186">
    <property type="entry name" value="GT_2_like_c"/>
    <property type="match status" value="1"/>
</dbReference>
<evidence type="ECO:0000313" key="6">
    <source>
        <dbReference type="Proteomes" id="UP000229317"/>
    </source>
</evidence>
<proteinExistence type="inferred from homology"/>
<comment type="similarity">
    <text evidence="1">Belongs to the glycosyltransferase 2 family.</text>
</comment>
<dbReference type="AlphaFoldDB" id="A0A2H0KT08"/>
<name>A0A2H0KT08_9BACT</name>
<sequence>MFLVSVSLLTYNGSRFIKNCLRSVLAQTYPKIELLIIDNGSDDETVNLAKEIILKENPKIPVRIIENEKNLGFSGGHNLGIRESKGELILFLNQDVILRQDFIGKIVGYFEKNKDKKIGSFQGKLLRLENNLQPTDIIDTAGFLMMRNRRIINRGQGEKDRGQFEKTEEIFGADGAAPVYRKEALVDSEIMGEYFDEEFFMYKEDVDLAWRLKLFGWESIFLPEAKAWHKRGVGEAAAMNYFSIIKERRKINKFGKFLAFRNQRLMQIKNELPALLFKHLPWILFKEIGAWLYVILFEPYTLKAAKDLIKMAPQAFAKRKIIMSRKRIDSIEMKKWFV</sequence>
<accession>A0A2H0KT08</accession>
<dbReference type="Gene3D" id="3.90.550.10">
    <property type="entry name" value="Spore Coat Polysaccharide Biosynthesis Protein SpsA, Chain A"/>
    <property type="match status" value="1"/>
</dbReference>
<dbReference type="InterPro" id="IPR001173">
    <property type="entry name" value="Glyco_trans_2-like"/>
</dbReference>
<evidence type="ECO:0000256" key="3">
    <source>
        <dbReference type="ARBA" id="ARBA00022679"/>
    </source>
</evidence>
<evidence type="ECO:0000313" key="5">
    <source>
        <dbReference type="EMBL" id="PIQ75288.1"/>
    </source>
</evidence>
<protein>
    <recommendedName>
        <fullName evidence="4">Glycosyltransferase 2-like domain-containing protein</fullName>
    </recommendedName>
</protein>
<dbReference type="PANTHER" id="PTHR43179">
    <property type="entry name" value="RHAMNOSYLTRANSFERASE WBBL"/>
    <property type="match status" value="1"/>
</dbReference>
<evidence type="ECO:0000256" key="1">
    <source>
        <dbReference type="ARBA" id="ARBA00006739"/>
    </source>
</evidence>
<evidence type="ECO:0000256" key="2">
    <source>
        <dbReference type="ARBA" id="ARBA00022676"/>
    </source>
</evidence>
<dbReference type="GO" id="GO:0016757">
    <property type="term" value="F:glycosyltransferase activity"/>
    <property type="evidence" value="ECO:0007669"/>
    <property type="project" value="UniProtKB-KW"/>
</dbReference>
<keyword evidence="3" id="KW-0808">Transferase</keyword>
<keyword evidence="2" id="KW-0328">Glycosyltransferase</keyword>
<dbReference type="PANTHER" id="PTHR43179:SF12">
    <property type="entry name" value="GALACTOFURANOSYLTRANSFERASE GLFT2"/>
    <property type="match status" value="1"/>
</dbReference>
<dbReference type="SUPFAM" id="SSF53448">
    <property type="entry name" value="Nucleotide-diphospho-sugar transferases"/>
    <property type="match status" value="1"/>
</dbReference>
<dbReference type="Proteomes" id="UP000229317">
    <property type="component" value="Unassembled WGS sequence"/>
</dbReference>
<organism evidence="5 6">
    <name type="scientific">Candidatus Portnoybacteria bacterium CG11_big_fil_rev_8_21_14_0_20_40_15</name>
    <dbReference type="NCBI Taxonomy" id="1974817"/>
    <lineage>
        <taxon>Bacteria</taxon>
        <taxon>Candidatus Portnoyibacteriota</taxon>
    </lineage>
</organism>
<reference evidence="5 6" key="1">
    <citation type="submission" date="2017-09" db="EMBL/GenBank/DDBJ databases">
        <title>Depth-based differentiation of microbial function through sediment-hosted aquifers and enrichment of novel symbionts in the deep terrestrial subsurface.</title>
        <authorList>
            <person name="Probst A.J."/>
            <person name="Ladd B."/>
            <person name="Jarett J.K."/>
            <person name="Geller-Mcgrath D.E."/>
            <person name="Sieber C.M."/>
            <person name="Emerson J.B."/>
            <person name="Anantharaman K."/>
            <person name="Thomas B.C."/>
            <person name="Malmstrom R."/>
            <person name="Stieglmeier M."/>
            <person name="Klingl A."/>
            <person name="Woyke T."/>
            <person name="Ryan C.M."/>
            <person name="Banfield J.F."/>
        </authorList>
    </citation>
    <scope>NUCLEOTIDE SEQUENCE [LARGE SCALE GENOMIC DNA]</scope>
    <source>
        <strain evidence="5">CG11_big_fil_rev_8_21_14_0_20_40_15</strain>
    </source>
</reference>
<feature type="domain" description="Glycosyltransferase 2-like" evidence="4">
    <location>
        <begin position="5"/>
        <end position="184"/>
    </location>
</feature>
<dbReference type="Pfam" id="PF00535">
    <property type="entry name" value="Glycos_transf_2"/>
    <property type="match status" value="1"/>
</dbReference>
<gene>
    <name evidence="5" type="ORF">COV84_02065</name>
</gene>
<comment type="caution">
    <text evidence="5">The sequence shown here is derived from an EMBL/GenBank/DDBJ whole genome shotgun (WGS) entry which is preliminary data.</text>
</comment>
<evidence type="ECO:0000259" key="4">
    <source>
        <dbReference type="Pfam" id="PF00535"/>
    </source>
</evidence>